<dbReference type="EMBL" id="PIQG01000006">
    <property type="protein sequence ID" value="RUO75534.1"/>
    <property type="molecule type" value="Genomic_DNA"/>
</dbReference>
<dbReference type="OrthoDB" id="5493674at2"/>
<organism evidence="1 2">
    <name type="scientific">Pseudidiomarina taiwanensis</name>
    <dbReference type="NCBI Taxonomy" id="337250"/>
    <lineage>
        <taxon>Bacteria</taxon>
        <taxon>Pseudomonadati</taxon>
        <taxon>Pseudomonadota</taxon>
        <taxon>Gammaproteobacteria</taxon>
        <taxon>Alteromonadales</taxon>
        <taxon>Idiomarinaceae</taxon>
        <taxon>Pseudidiomarina</taxon>
    </lineage>
</organism>
<dbReference type="AlphaFoldDB" id="A0A432ZC81"/>
<gene>
    <name evidence="1" type="ORF">CWI83_10410</name>
</gene>
<name>A0A432ZC81_9GAMM</name>
<proteinExistence type="predicted"/>
<reference evidence="1 2" key="1">
    <citation type="journal article" date="2011" name="Front. Microbiol.">
        <title>Genomic signatures of strain selection and enhancement in Bacillus atrophaeus var. globigii, a historical biowarfare simulant.</title>
        <authorList>
            <person name="Gibbons H.S."/>
            <person name="Broomall S.M."/>
            <person name="McNew L.A."/>
            <person name="Daligault H."/>
            <person name="Chapman C."/>
            <person name="Bruce D."/>
            <person name="Karavis M."/>
            <person name="Krepps M."/>
            <person name="McGregor P.A."/>
            <person name="Hong C."/>
            <person name="Park K.H."/>
            <person name="Akmal A."/>
            <person name="Feldman A."/>
            <person name="Lin J.S."/>
            <person name="Chang W.E."/>
            <person name="Higgs B.W."/>
            <person name="Demirev P."/>
            <person name="Lindquist J."/>
            <person name="Liem A."/>
            <person name="Fochler E."/>
            <person name="Read T.D."/>
            <person name="Tapia R."/>
            <person name="Johnson S."/>
            <person name="Bishop-Lilly K.A."/>
            <person name="Detter C."/>
            <person name="Han C."/>
            <person name="Sozhamannan S."/>
            <person name="Rosenzweig C.N."/>
            <person name="Skowronski E.W."/>
        </authorList>
    </citation>
    <scope>NUCLEOTIDE SEQUENCE [LARGE SCALE GENOMIC DNA]</scope>
    <source>
        <strain evidence="1 2">PIT1</strain>
    </source>
</reference>
<sequence length="400" mass="45316">MTATKRQRGFLAVLSLPLLSLMLLVTIALAGLVFQLQRSWYLQNTADNLAYSGAILMARELNLHALFNRAILTNQLLLGQLTGLSSYLSMFALAATNAALAASWVPYLNAAMRFAAQVLERSEPVAQGLIKIGITTQTTILNLLQTTQALLPVLTMQQLPKTLAELAEQHQLDESAWEIFHAPGLVKFPWLWWRVTQRRTPRNDDGMLYALQEDSRDQFLRARTYNWFDAGLIKVKKAGGTELVENSIGQWHWQSLDTLAIHLRVLWWQIELPWAQGARTAGQRVHSVSADKFGRSARLNPRTTQWARAQQRRLGSASRPSYFALSEPQNTTHMAIIVRVGTAVAKASPDFVRAEDLWPRADQRIERSNLFNPLWLAQLQPLNLSDRSVLSRFKFEWPQL</sequence>
<dbReference type="RefSeq" id="WP_126828745.1">
    <property type="nucleotide sequence ID" value="NZ_PIQG01000006.1"/>
</dbReference>
<evidence type="ECO:0000313" key="1">
    <source>
        <dbReference type="EMBL" id="RUO75534.1"/>
    </source>
</evidence>
<evidence type="ECO:0000313" key="2">
    <source>
        <dbReference type="Proteomes" id="UP000288279"/>
    </source>
</evidence>
<accession>A0A432ZC81</accession>
<protein>
    <submittedName>
        <fullName evidence="1">Uncharacterized protein</fullName>
    </submittedName>
</protein>
<comment type="caution">
    <text evidence="1">The sequence shown here is derived from an EMBL/GenBank/DDBJ whole genome shotgun (WGS) entry which is preliminary data.</text>
</comment>
<keyword evidence="2" id="KW-1185">Reference proteome</keyword>
<dbReference type="Proteomes" id="UP000288279">
    <property type="component" value="Unassembled WGS sequence"/>
</dbReference>